<reference evidence="2" key="1">
    <citation type="submission" date="2018-01" db="EMBL/GenBank/DDBJ databases">
        <title>An insight into the sialome of Amazonian anophelines.</title>
        <authorList>
            <person name="Ribeiro J.M."/>
            <person name="Scarpassa V."/>
            <person name="Calvo E."/>
        </authorList>
    </citation>
    <scope>NUCLEOTIDE SEQUENCE</scope>
</reference>
<organism evidence="2">
    <name type="scientific">Anopheles darlingi</name>
    <name type="common">Mosquito</name>
    <dbReference type="NCBI Taxonomy" id="43151"/>
    <lineage>
        <taxon>Eukaryota</taxon>
        <taxon>Metazoa</taxon>
        <taxon>Ecdysozoa</taxon>
        <taxon>Arthropoda</taxon>
        <taxon>Hexapoda</taxon>
        <taxon>Insecta</taxon>
        <taxon>Pterygota</taxon>
        <taxon>Neoptera</taxon>
        <taxon>Endopterygota</taxon>
        <taxon>Diptera</taxon>
        <taxon>Nematocera</taxon>
        <taxon>Culicoidea</taxon>
        <taxon>Culicidae</taxon>
        <taxon>Anophelinae</taxon>
        <taxon>Anopheles</taxon>
    </lineage>
</organism>
<sequence length="148" mass="16696">MYRLMLLVIVLPADLTNALPIQPLVKLIDRCTGRAHLLDRLALPVLIIPDTVRILQIQTLAARLETVLVAGVQGQCNDLARSDHDQCRVALRDGQLTDLGTGWERLRFTDHHRPHIVRCVRRQDVNELDHLTIVGTDEDHIVPETIQG</sequence>
<proteinExistence type="predicted"/>
<feature type="chain" id="PRO_5014610845" evidence="1">
    <location>
        <begin position="19"/>
        <end position="148"/>
    </location>
</feature>
<dbReference type="AlphaFoldDB" id="A0A2M4DLI3"/>
<keyword evidence="1" id="KW-0732">Signal</keyword>
<accession>A0A2M4DLI3</accession>
<protein>
    <submittedName>
        <fullName evidence="2">Putative secreted protein</fullName>
    </submittedName>
</protein>
<evidence type="ECO:0000256" key="1">
    <source>
        <dbReference type="SAM" id="SignalP"/>
    </source>
</evidence>
<evidence type="ECO:0000313" key="2">
    <source>
        <dbReference type="EMBL" id="MBW78407.1"/>
    </source>
</evidence>
<name>A0A2M4DLI3_ANODA</name>
<feature type="signal peptide" evidence="1">
    <location>
        <begin position="1"/>
        <end position="18"/>
    </location>
</feature>
<dbReference type="EMBL" id="GGFL01014229">
    <property type="protein sequence ID" value="MBW78407.1"/>
    <property type="molecule type" value="Transcribed_RNA"/>
</dbReference>